<sequence>MADTQTDIRSALELVGVEVPADVTVILDDAGNGRTGSFHRISLGQLEAALNEHRSVTGEELGDIDDFERELGWY</sequence>
<gene>
    <name evidence="1" type="ORF">SAMN04489793_3140</name>
</gene>
<dbReference type="Proteomes" id="UP000182241">
    <property type="component" value="Unassembled WGS sequence"/>
</dbReference>
<reference evidence="2" key="1">
    <citation type="submission" date="2016-10" db="EMBL/GenBank/DDBJ databases">
        <authorList>
            <person name="Varghese N."/>
            <person name="Submissions S."/>
        </authorList>
    </citation>
    <scope>NUCLEOTIDE SEQUENCE [LARGE SCALE GENOMIC DNA]</scope>
    <source>
        <strain evidence="2">DSM 44234</strain>
    </source>
</reference>
<dbReference type="RefSeq" id="WP_068742854.1">
    <property type="nucleotide sequence ID" value="NZ_FNSA01000003.1"/>
</dbReference>
<evidence type="ECO:0000313" key="2">
    <source>
        <dbReference type="Proteomes" id="UP000182241"/>
    </source>
</evidence>
<evidence type="ECO:0000313" key="1">
    <source>
        <dbReference type="EMBL" id="SEC75943.1"/>
    </source>
</evidence>
<dbReference type="AlphaFoldDB" id="A0A1H4V4V0"/>
<keyword evidence="2" id="KW-1185">Reference proteome</keyword>
<dbReference type="EMBL" id="FNSA01000003">
    <property type="protein sequence ID" value="SEC75943.1"/>
    <property type="molecule type" value="Genomic_DNA"/>
</dbReference>
<organism evidence="1 2">
    <name type="scientific">Tsukamurella tyrosinosolvens</name>
    <dbReference type="NCBI Taxonomy" id="57704"/>
    <lineage>
        <taxon>Bacteria</taxon>
        <taxon>Bacillati</taxon>
        <taxon>Actinomycetota</taxon>
        <taxon>Actinomycetes</taxon>
        <taxon>Mycobacteriales</taxon>
        <taxon>Tsukamurellaceae</taxon>
        <taxon>Tsukamurella</taxon>
    </lineage>
</organism>
<proteinExistence type="predicted"/>
<protein>
    <submittedName>
        <fullName evidence="1">Uncharacterized protein</fullName>
    </submittedName>
</protein>
<accession>A0A1H4V4V0</accession>
<dbReference type="STRING" id="57704.SAMN04489793_3140"/>
<dbReference type="OrthoDB" id="9941859at2"/>
<name>A0A1H4V4V0_TSUTY</name>